<dbReference type="GO" id="GO:0016301">
    <property type="term" value="F:kinase activity"/>
    <property type="evidence" value="ECO:0007669"/>
    <property type="project" value="UniProtKB-KW"/>
</dbReference>
<proteinExistence type="predicted"/>
<dbReference type="AlphaFoldDB" id="A0A8K0X1G3"/>
<organism evidence="2 3">
    <name type="scientific">Plectosphaerella cucumerina</name>
    <dbReference type="NCBI Taxonomy" id="40658"/>
    <lineage>
        <taxon>Eukaryota</taxon>
        <taxon>Fungi</taxon>
        <taxon>Dikarya</taxon>
        <taxon>Ascomycota</taxon>
        <taxon>Pezizomycotina</taxon>
        <taxon>Sordariomycetes</taxon>
        <taxon>Hypocreomycetidae</taxon>
        <taxon>Glomerellales</taxon>
        <taxon>Plectosphaerellaceae</taxon>
        <taxon>Plectosphaerella</taxon>
    </lineage>
</organism>
<dbReference type="Pfam" id="PF01636">
    <property type="entry name" value="APH"/>
    <property type="match status" value="1"/>
</dbReference>
<keyword evidence="3" id="KW-1185">Reference proteome</keyword>
<dbReference type="SUPFAM" id="SSF56112">
    <property type="entry name" value="Protein kinase-like (PK-like)"/>
    <property type="match status" value="1"/>
</dbReference>
<accession>A0A8K0X1G3</accession>
<evidence type="ECO:0000313" key="3">
    <source>
        <dbReference type="Proteomes" id="UP000813385"/>
    </source>
</evidence>
<keyword evidence="2" id="KW-0808">Transferase</keyword>
<dbReference type="OrthoDB" id="5404599at2759"/>
<dbReference type="Gene3D" id="3.90.1200.10">
    <property type="match status" value="1"/>
</dbReference>
<evidence type="ECO:0000259" key="1">
    <source>
        <dbReference type="Pfam" id="PF01636"/>
    </source>
</evidence>
<gene>
    <name evidence="2" type="ORF">B0T11DRAFT_288238</name>
</gene>
<dbReference type="InterPro" id="IPR051678">
    <property type="entry name" value="AGP_Transferase"/>
</dbReference>
<name>A0A8K0X1G3_9PEZI</name>
<sequence>MQQISIHPESSFFKERQAGDLPSPAVVRATNIASGHLRASYFNRPPPVKFPSLGLVVKYGADVTITEARTQKMVREQVGSQVSIPEVFGWAEDEGQGFIYMSLIQGETLCDRWGDMSETERRSVCAELKSMATAWRALPQGGPECFIGSFGEQPLNDIFLNSRPKLTGPFRDANAVQDFQRACGIEISHATAVVFTHDDLVPPNILLSPGPKPKVAAVIDWAQAGWYPGCWEFCKARRVRLKPVSFSDAIQAEWQEKYLPMILDSVDETSCYHPWLYFVLSKGI</sequence>
<comment type="caution">
    <text evidence="2">The sequence shown here is derived from an EMBL/GenBank/DDBJ whole genome shotgun (WGS) entry which is preliminary data.</text>
</comment>
<keyword evidence="2" id="KW-0418">Kinase</keyword>
<reference evidence="2" key="1">
    <citation type="journal article" date="2021" name="Nat. Commun.">
        <title>Genetic determinants of endophytism in the Arabidopsis root mycobiome.</title>
        <authorList>
            <person name="Mesny F."/>
            <person name="Miyauchi S."/>
            <person name="Thiergart T."/>
            <person name="Pickel B."/>
            <person name="Atanasova L."/>
            <person name="Karlsson M."/>
            <person name="Huettel B."/>
            <person name="Barry K.W."/>
            <person name="Haridas S."/>
            <person name="Chen C."/>
            <person name="Bauer D."/>
            <person name="Andreopoulos W."/>
            <person name="Pangilinan J."/>
            <person name="LaButti K."/>
            <person name="Riley R."/>
            <person name="Lipzen A."/>
            <person name="Clum A."/>
            <person name="Drula E."/>
            <person name="Henrissat B."/>
            <person name="Kohler A."/>
            <person name="Grigoriev I.V."/>
            <person name="Martin F.M."/>
            <person name="Hacquard S."/>
        </authorList>
    </citation>
    <scope>NUCLEOTIDE SEQUENCE</scope>
    <source>
        <strain evidence="2">MPI-CAGE-AT-0016</strain>
    </source>
</reference>
<dbReference type="PANTHER" id="PTHR21310:SF54">
    <property type="entry name" value="AMINOGLYCOSIDE PHOSPHOTRANSFERASE DOMAIN-CONTAINING PROTEIN"/>
    <property type="match status" value="1"/>
</dbReference>
<dbReference type="PANTHER" id="PTHR21310">
    <property type="entry name" value="AMINOGLYCOSIDE PHOSPHOTRANSFERASE-RELATED-RELATED"/>
    <property type="match status" value="1"/>
</dbReference>
<dbReference type="EMBL" id="JAGPXD010000005">
    <property type="protein sequence ID" value="KAH7354216.1"/>
    <property type="molecule type" value="Genomic_DNA"/>
</dbReference>
<protein>
    <submittedName>
        <fullName evidence="2">Kinase-like domain-containing protein</fullName>
    </submittedName>
</protein>
<dbReference type="InterPro" id="IPR002575">
    <property type="entry name" value="Aminoglycoside_PTrfase"/>
</dbReference>
<dbReference type="Proteomes" id="UP000813385">
    <property type="component" value="Unassembled WGS sequence"/>
</dbReference>
<evidence type="ECO:0000313" key="2">
    <source>
        <dbReference type="EMBL" id="KAH7354216.1"/>
    </source>
</evidence>
<dbReference type="InterPro" id="IPR011009">
    <property type="entry name" value="Kinase-like_dom_sf"/>
</dbReference>
<feature type="domain" description="Aminoglycoside phosphotransferase" evidence="1">
    <location>
        <begin position="76"/>
        <end position="237"/>
    </location>
</feature>